<keyword evidence="2 4" id="KW-0238">DNA-binding</keyword>
<evidence type="ECO:0000256" key="1">
    <source>
        <dbReference type="ARBA" id="ARBA00023015"/>
    </source>
</evidence>
<name>A0A329QKU6_9ACTN</name>
<organism evidence="7 8">
    <name type="scientific">Phytoactinopolyspora halophila</name>
    <dbReference type="NCBI Taxonomy" id="1981511"/>
    <lineage>
        <taxon>Bacteria</taxon>
        <taxon>Bacillati</taxon>
        <taxon>Actinomycetota</taxon>
        <taxon>Actinomycetes</taxon>
        <taxon>Jiangellales</taxon>
        <taxon>Jiangellaceae</taxon>
        <taxon>Phytoactinopolyspora</taxon>
    </lineage>
</organism>
<gene>
    <name evidence="7" type="ORF">DPM12_15270</name>
</gene>
<evidence type="ECO:0000256" key="2">
    <source>
        <dbReference type="ARBA" id="ARBA00023125"/>
    </source>
</evidence>
<dbReference type="OrthoDB" id="326421at2"/>
<evidence type="ECO:0000256" key="3">
    <source>
        <dbReference type="ARBA" id="ARBA00023163"/>
    </source>
</evidence>
<evidence type="ECO:0000313" key="7">
    <source>
        <dbReference type="EMBL" id="RAW12032.1"/>
    </source>
</evidence>
<proteinExistence type="predicted"/>
<dbReference type="InterPro" id="IPR036271">
    <property type="entry name" value="Tet_transcr_reg_TetR-rel_C_sf"/>
</dbReference>
<dbReference type="EMBL" id="QMIG01000017">
    <property type="protein sequence ID" value="RAW12032.1"/>
    <property type="molecule type" value="Genomic_DNA"/>
</dbReference>
<dbReference type="InterPro" id="IPR009057">
    <property type="entry name" value="Homeodomain-like_sf"/>
</dbReference>
<dbReference type="RefSeq" id="WP_112259205.1">
    <property type="nucleotide sequence ID" value="NZ_QMIG01000017.1"/>
</dbReference>
<dbReference type="Gene3D" id="1.10.10.60">
    <property type="entry name" value="Homeodomain-like"/>
    <property type="match status" value="1"/>
</dbReference>
<keyword evidence="3" id="KW-0804">Transcription</keyword>
<comment type="caution">
    <text evidence="7">The sequence shown here is derived from an EMBL/GenBank/DDBJ whole genome shotgun (WGS) entry which is preliminary data.</text>
</comment>
<dbReference type="InterPro" id="IPR001647">
    <property type="entry name" value="HTH_TetR"/>
</dbReference>
<dbReference type="Pfam" id="PF00440">
    <property type="entry name" value="TetR_N"/>
    <property type="match status" value="1"/>
</dbReference>
<dbReference type="Proteomes" id="UP000250462">
    <property type="component" value="Unassembled WGS sequence"/>
</dbReference>
<dbReference type="AlphaFoldDB" id="A0A329QKU6"/>
<evidence type="ECO:0000256" key="5">
    <source>
        <dbReference type="SAM" id="MobiDB-lite"/>
    </source>
</evidence>
<feature type="DNA-binding region" description="H-T-H motif" evidence="4">
    <location>
        <begin position="28"/>
        <end position="47"/>
    </location>
</feature>
<keyword evidence="1" id="KW-0805">Transcription regulation</keyword>
<feature type="compositionally biased region" description="Low complexity" evidence="5">
    <location>
        <begin position="216"/>
        <end position="228"/>
    </location>
</feature>
<feature type="domain" description="HTH tetR-type" evidence="6">
    <location>
        <begin position="5"/>
        <end position="65"/>
    </location>
</feature>
<dbReference type="PANTHER" id="PTHR47506">
    <property type="entry name" value="TRANSCRIPTIONAL REGULATORY PROTEIN"/>
    <property type="match status" value="1"/>
</dbReference>
<evidence type="ECO:0000256" key="4">
    <source>
        <dbReference type="PROSITE-ProRule" id="PRU00335"/>
    </source>
</evidence>
<dbReference type="SUPFAM" id="SSF48498">
    <property type="entry name" value="Tetracyclin repressor-like, C-terminal domain"/>
    <property type="match status" value="1"/>
</dbReference>
<evidence type="ECO:0000259" key="6">
    <source>
        <dbReference type="PROSITE" id="PS50977"/>
    </source>
</evidence>
<dbReference type="Pfam" id="PF16925">
    <property type="entry name" value="TetR_C_13"/>
    <property type="match status" value="1"/>
</dbReference>
<dbReference type="PROSITE" id="PS50977">
    <property type="entry name" value="HTH_TETR_2"/>
    <property type="match status" value="1"/>
</dbReference>
<reference evidence="7 8" key="1">
    <citation type="submission" date="2018-06" db="EMBL/GenBank/DDBJ databases">
        <title>Phytoactinopolyspora halophila sp. nov., a novel halophilic actinomycete isolated from a saline soil in China.</title>
        <authorList>
            <person name="Tang S.-K."/>
        </authorList>
    </citation>
    <scope>NUCLEOTIDE SEQUENCE [LARGE SCALE GENOMIC DNA]</scope>
    <source>
        <strain evidence="7 8">YIM 96934</strain>
    </source>
</reference>
<dbReference type="GO" id="GO:0003677">
    <property type="term" value="F:DNA binding"/>
    <property type="evidence" value="ECO:0007669"/>
    <property type="project" value="UniProtKB-UniRule"/>
</dbReference>
<accession>A0A329QKU6</accession>
<dbReference type="SUPFAM" id="SSF46689">
    <property type="entry name" value="Homeodomain-like"/>
    <property type="match status" value="1"/>
</dbReference>
<protein>
    <submittedName>
        <fullName evidence="7">TetR/AcrR family transcriptional regulator</fullName>
    </submittedName>
</protein>
<sequence length="228" mass="25062">MGKGAETRQEILRHGVTSAYHVGLAGLTIGKLALHTGMSKSGLFAHFQSKEGLQLEVLAQARADFIDTVIRPALAVPRGERRVRELFERWINCGLLRRPGGCLFVKAATELDEQEGPVRERLSQDHRDLLDTIAQVFRTGIAEGEFRDDADPHQFAYELNSIMLGFYHAHRLLRDDAAERRARRAFDALLDAARAQPTKPVSTEPVSTPDPVATQPSSSSGGDDAPPS</sequence>
<evidence type="ECO:0000313" key="8">
    <source>
        <dbReference type="Proteomes" id="UP000250462"/>
    </source>
</evidence>
<dbReference type="InterPro" id="IPR011075">
    <property type="entry name" value="TetR_C"/>
</dbReference>
<dbReference type="Gene3D" id="1.10.357.10">
    <property type="entry name" value="Tetracycline Repressor, domain 2"/>
    <property type="match status" value="1"/>
</dbReference>
<keyword evidence="8" id="KW-1185">Reference proteome</keyword>
<dbReference type="PANTHER" id="PTHR47506:SF6">
    <property type="entry name" value="HTH-TYPE TRANSCRIPTIONAL REPRESSOR NEMR"/>
    <property type="match status" value="1"/>
</dbReference>
<feature type="region of interest" description="Disordered" evidence="5">
    <location>
        <begin position="192"/>
        <end position="228"/>
    </location>
</feature>